<reference evidence="2 3" key="1">
    <citation type="journal article" date="2020" name="Nature">
        <title>Six reference-quality genomes reveal evolution of bat adaptations.</title>
        <authorList>
            <person name="Jebb D."/>
            <person name="Huang Z."/>
            <person name="Pippel M."/>
            <person name="Hughes G.M."/>
            <person name="Lavrichenko K."/>
            <person name="Devanna P."/>
            <person name="Winkler S."/>
            <person name="Jermiin L.S."/>
            <person name="Skirmuntt E.C."/>
            <person name="Katzourakis A."/>
            <person name="Burkitt-Gray L."/>
            <person name="Ray D.A."/>
            <person name="Sullivan K.A.M."/>
            <person name="Roscito J.G."/>
            <person name="Kirilenko B.M."/>
            <person name="Davalos L.M."/>
            <person name="Corthals A.P."/>
            <person name="Power M.L."/>
            <person name="Jones G."/>
            <person name="Ransome R.D."/>
            <person name="Dechmann D.K.N."/>
            <person name="Locatelli A.G."/>
            <person name="Puechmaille S.J."/>
            <person name="Fedrigo O."/>
            <person name="Jarvis E.D."/>
            <person name="Hiller M."/>
            <person name="Vernes S.C."/>
            <person name="Myers E.W."/>
            <person name="Teeling E.C."/>
        </authorList>
    </citation>
    <scope>NUCLEOTIDE SEQUENCE [LARGE SCALE GENOMIC DNA]</scope>
    <source>
        <strain evidence="2">MMyoMyo1</strain>
        <tissue evidence="2">Flight muscle</tissue>
    </source>
</reference>
<evidence type="ECO:0000313" key="3">
    <source>
        <dbReference type="Proteomes" id="UP000527355"/>
    </source>
</evidence>
<gene>
    <name evidence="2" type="ORF">mMyoMyo1_008794</name>
</gene>
<feature type="transmembrane region" description="Helical" evidence="1">
    <location>
        <begin position="56"/>
        <end position="74"/>
    </location>
</feature>
<keyword evidence="1" id="KW-1133">Transmembrane helix</keyword>
<dbReference type="Proteomes" id="UP000527355">
    <property type="component" value="Unassembled WGS sequence"/>
</dbReference>
<organism evidence="2 3">
    <name type="scientific">Myotis myotis</name>
    <name type="common">Greater mouse-eared bat</name>
    <name type="synonym">Vespertilio myotis</name>
    <dbReference type="NCBI Taxonomy" id="51298"/>
    <lineage>
        <taxon>Eukaryota</taxon>
        <taxon>Metazoa</taxon>
        <taxon>Chordata</taxon>
        <taxon>Craniata</taxon>
        <taxon>Vertebrata</taxon>
        <taxon>Euteleostomi</taxon>
        <taxon>Mammalia</taxon>
        <taxon>Eutheria</taxon>
        <taxon>Laurasiatheria</taxon>
        <taxon>Chiroptera</taxon>
        <taxon>Yangochiroptera</taxon>
        <taxon>Vespertilionidae</taxon>
        <taxon>Myotis</taxon>
    </lineage>
</organism>
<protein>
    <submittedName>
        <fullName evidence="2">Uncharacterized protein</fullName>
    </submittedName>
</protein>
<dbReference type="EMBL" id="JABWUV010000013">
    <property type="protein sequence ID" value="KAF6310747.1"/>
    <property type="molecule type" value="Genomic_DNA"/>
</dbReference>
<evidence type="ECO:0000313" key="2">
    <source>
        <dbReference type="EMBL" id="KAF6310747.1"/>
    </source>
</evidence>
<keyword evidence="3" id="KW-1185">Reference proteome</keyword>
<comment type="caution">
    <text evidence="2">The sequence shown here is derived from an EMBL/GenBank/DDBJ whole genome shotgun (WGS) entry which is preliminary data.</text>
</comment>
<name>A0A7J7UCT9_MYOMY</name>
<keyword evidence="1" id="KW-0472">Membrane</keyword>
<evidence type="ECO:0000256" key="1">
    <source>
        <dbReference type="SAM" id="Phobius"/>
    </source>
</evidence>
<dbReference type="AlphaFoldDB" id="A0A7J7UCT9"/>
<sequence length="128" mass="14620">MMETGRRRTCIGGGQGVSWRNLARKCRHLGGALARPGDLRRPPWPRVESLKHSCSVLHHLSFIFIYFLVSMVPQPAWLRGWSGKAVTYWLLQTCLLTFTSPLSARNHFESLLLQEFRENPSVILFRGG</sequence>
<proteinExistence type="predicted"/>
<keyword evidence="1" id="KW-0812">Transmembrane</keyword>
<accession>A0A7J7UCT9</accession>